<keyword evidence="2" id="KW-1185">Reference proteome</keyword>
<sequence length="263" mass="29589">MQRWSDMRRIGMILGLAVMGLGGYVAERAEPIEPTELGVTINESAEETSSKDIPVMTDKEEFGSMIEDVPKGTVRLVDAVTSQYTLQYTDGTSERPSKDGVIYETVIDDLGLIAIKLPNRDDSFGVFNYSRDEEWGLHGIQNFTIPEAAEKVRHGLDLPEEELFVDNFEMSQLERPVEMWTLYDETQCITILVTDAFSVADGELIEQRDVSNERYRLNQPEGNGLYYVDQGKLIVVTGNVSEDVLLDLSDSLPETWSADFPMK</sequence>
<evidence type="ECO:0000313" key="1">
    <source>
        <dbReference type="EMBL" id="MDL5375598.1"/>
    </source>
</evidence>
<proteinExistence type="predicted"/>
<organism evidence="1 2">
    <name type="scientific">Exiguobacterium mexicanum</name>
    <dbReference type="NCBI Taxonomy" id="340146"/>
    <lineage>
        <taxon>Bacteria</taxon>
        <taxon>Bacillati</taxon>
        <taxon>Bacillota</taxon>
        <taxon>Bacilli</taxon>
        <taxon>Bacillales</taxon>
        <taxon>Bacillales Family XII. Incertae Sedis</taxon>
        <taxon>Exiguobacterium</taxon>
    </lineage>
</organism>
<evidence type="ECO:0008006" key="3">
    <source>
        <dbReference type="Google" id="ProtNLM"/>
    </source>
</evidence>
<gene>
    <name evidence="1" type="ORF">QR695_01115</name>
</gene>
<dbReference type="EMBL" id="JASWER010000001">
    <property type="protein sequence ID" value="MDL5375598.1"/>
    <property type="molecule type" value="Genomic_DNA"/>
</dbReference>
<evidence type="ECO:0000313" key="2">
    <source>
        <dbReference type="Proteomes" id="UP001230807"/>
    </source>
</evidence>
<reference evidence="1 2" key="1">
    <citation type="submission" date="2023-06" db="EMBL/GenBank/DDBJ databases">
        <title>Influencing factors and mechanism of Cr(VI) reduction by facultative anaerobic Exiguobacterium sp. PY14.</title>
        <authorList>
            <person name="Zou L."/>
        </authorList>
    </citation>
    <scope>NUCLEOTIDE SEQUENCE [LARGE SCALE GENOMIC DNA]</scope>
    <source>
        <strain evidence="1 2">PY14</strain>
    </source>
</reference>
<name>A0ABT7MJK0_9BACL</name>
<protein>
    <recommendedName>
        <fullName evidence="3">DUF4367 domain-containing protein</fullName>
    </recommendedName>
</protein>
<comment type="caution">
    <text evidence="1">The sequence shown here is derived from an EMBL/GenBank/DDBJ whole genome shotgun (WGS) entry which is preliminary data.</text>
</comment>
<dbReference type="Proteomes" id="UP001230807">
    <property type="component" value="Unassembled WGS sequence"/>
</dbReference>
<accession>A0ABT7MJK0</accession>
<dbReference type="RefSeq" id="WP_214832451.1">
    <property type="nucleotide sequence ID" value="NZ_JASWER010000001.1"/>
</dbReference>